<evidence type="ECO:0000256" key="7">
    <source>
        <dbReference type="ARBA" id="ARBA00022840"/>
    </source>
</evidence>
<dbReference type="InterPro" id="IPR051678">
    <property type="entry name" value="AGP_Transferase"/>
</dbReference>
<dbReference type="EMBL" id="CP106753">
    <property type="protein sequence ID" value="UXY14069.1"/>
    <property type="molecule type" value="Genomic_DNA"/>
</dbReference>
<keyword evidence="13" id="KW-1185">Reference proteome</keyword>
<evidence type="ECO:0000313" key="13">
    <source>
        <dbReference type="Proteomes" id="UP001061302"/>
    </source>
</evidence>
<dbReference type="Proteomes" id="UP001061302">
    <property type="component" value="Chromosome"/>
</dbReference>
<dbReference type="PANTHER" id="PTHR21310:SF41">
    <property type="entry name" value="3'-PHOSPHOTRANSFERASE, PUTATIVE-RELATED"/>
    <property type="match status" value="1"/>
</dbReference>
<evidence type="ECO:0000256" key="9">
    <source>
        <dbReference type="ARBA" id="ARBA00048925"/>
    </source>
</evidence>
<dbReference type="Gene3D" id="3.90.1200.10">
    <property type="match status" value="1"/>
</dbReference>
<dbReference type="PIRSF" id="PIRSF000706">
    <property type="entry name" value="Kanamycin_kin"/>
    <property type="match status" value="1"/>
</dbReference>
<dbReference type="InterPro" id="IPR011009">
    <property type="entry name" value="Kinase-like_dom_sf"/>
</dbReference>
<evidence type="ECO:0000256" key="2">
    <source>
        <dbReference type="ARBA" id="ARBA00012193"/>
    </source>
</evidence>
<evidence type="ECO:0000256" key="10">
    <source>
        <dbReference type="PIRNR" id="PIRNR000706"/>
    </source>
</evidence>
<dbReference type="InterPro" id="IPR002575">
    <property type="entry name" value="Aminoglycoside_PTrfase"/>
</dbReference>
<keyword evidence="8 10" id="KW-0046">Antibiotic resistance</keyword>
<comment type="catalytic activity">
    <reaction evidence="9">
        <text>kanamycin A + ATP = kanamycin 3'-phosphate + ADP + H(+)</text>
        <dbReference type="Rhea" id="RHEA:24256"/>
        <dbReference type="ChEBI" id="CHEBI:15378"/>
        <dbReference type="ChEBI" id="CHEBI:30616"/>
        <dbReference type="ChEBI" id="CHEBI:57909"/>
        <dbReference type="ChEBI" id="CHEBI:58214"/>
        <dbReference type="ChEBI" id="CHEBI:456216"/>
        <dbReference type="EC" id="2.7.1.95"/>
    </reaction>
</comment>
<proteinExistence type="inferred from homology"/>
<keyword evidence="4 10" id="KW-0808">Transferase</keyword>
<evidence type="ECO:0000313" key="12">
    <source>
        <dbReference type="EMBL" id="UXY14069.1"/>
    </source>
</evidence>
<dbReference type="NCBIfam" id="NF033068">
    <property type="entry name" value="APH_3p"/>
    <property type="match status" value="1"/>
</dbReference>
<reference evidence="12" key="1">
    <citation type="submission" date="2022-10" db="EMBL/GenBank/DDBJ databases">
        <title>Chitiniphilus purpureus sp. nov., a novel chitin-degrading bacterium isolated from crawfish pond sediment.</title>
        <authorList>
            <person name="Li K."/>
        </authorList>
    </citation>
    <scope>NUCLEOTIDE SEQUENCE</scope>
    <source>
        <strain evidence="12">CD1</strain>
    </source>
</reference>
<dbReference type="SUPFAM" id="SSF56112">
    <property type="entry name" value="Protein kinase-like (PK-like)"/>
    <property type="match status" value="1"/>
</dbReference>
<dbReference type="Gene3D" id="3.30.200.20">
    <property type="entry name" value="Phosphorylase Kinase, domain 1"/>
    <property type="match status" value="1"/>
</dbReference>
<dbReference type="PANTHER" id="PTHR21310">
    <property type="entry name" value="AMINOGLYCOSIDE PHOSPHOTRANSFERASE-RELATED-RELATED"/>
    <property type="match status" value="1"/>
</dbReference>
<dbReference type="InterPro" id="IPR024165">
    <property type="entry name" value="Kan/Strep_kinase"/>
</dbReference>
<evidence type="ECO:0000256" key="6">
    <source>
        <dbReference type="ARBA" id="ARBA00022777"/>
    </source>
</evidence>
<sequence>MPIPLSDTPVMPPRWRDRLAGYAWAAVHEGASAAQVYRLTCDDAPGLFVKREPQAAHAELGGEMERLAWLQGRGVPCPQPLDLAQHEGALWLLMSALPGCTLASAALPAEQAVMLYVQALHRLHALPPAACPFDMRLARRISEAGVRAAAGLVDEDDFDEARRGQDALALHAQLCAEAPACEDPVVTHGDATLENLVAAAGRFSGFIDCGRLGVADRYQDLALACRSLADAYGETWADRFLSAYGIAQPDRHRLAFYTLLDEFF</sequence>
<feature type="domain" description="Aminoglycoside phosphotransferase" evidence="11">
    <location>
        <begin position="26"/>
        <end position="257"/>
    </location>
</feature>
<evidence type="ECO:0000256" key="1">
    <source>
        <dbReference type="ARBA" id="ARBA00006219"/>
    </source>
</evidence>
<evidence type="ECO:0000256" key="3">
    <source>
        <dbReference type="ARBA" id="ARBA00017903"/>
    </source>
</evidence>
<evidence type="ECO:0000256" key="8">
    <source>
        <dbReference type="ARBA" id="ARBA00023251"/>
    </source>
</evidence>
<evidence type="ECO:0000256" key="5">
    <source>
        <dbReference type="ARBA" id="ARBA00022741"/>
    </source>
</evidence>
<dbReference type="Pfam" id="PF01636">
    <property type="entry name" value="APH"/>
    <property type="match status" value="1"/>
</dbReference>
<keyword evidence="7 10" id="KW-0067">ATP-binding</keyword>
<evidence type="ECO:0000259" key="11">
    <source>
        <dbReference type="Pfam" id="PF01636"/>
    </source>
</evidence>
<evidence type="ECO:0000256" key="4">
    <source>
        <dbReference type="ARBA" id="ARBA00022679"/>
    </source>
</evidence>
<organism evidence="12 13">
    <name type="scientific">Chitiniphilus purpureus</name>
    <dbReference type="NCBI Taxonomy" id="2981137"/>
    <lineage>
        <taxon>Bacteria</taxon>
        <taxon>Pseudomonadati</taxon>
        <taxon>Pseudomonadota</taxon>
        <taxon>Betaproteobacteria</taxon>
        <taxon>Neisseriales</taxon>
        <taxon>Chitinibacteraceae</taxon>
        <taxon>Chitiniphilus</taxon>
    </lineage>
</organism>
<protein>
    <recommendedName>
        <fullName evidence="3">Aminoglycoside 3'-phosphotransferase</fullName>
        <ecNumber evidence="2">2.7.1.95</ecNumber>
    </recommendedName>
</protein>
<keyword evidence="6 10" id="KW-0418">Kinase</keyword>
<dbReference type="CDD" id="cd05150">
    <property type="entry name" value="APH"/>
    <property type="match status" value="1"/>
</dbReference>
<dbReference type="EC" id="2.7.1.95" evidence="2"/>
<comment type="similarity">
    <text evidence="1 10">Belongs to the aminoglycoside phosphotransferase family.</text>
</comment>
<name>A0ABY6DI91_9NEIS</name>
<accession>A0ABY6DI91</accession>
<keyword evidence="5 10" id="KW-0547">Nucleotide-binding</keyword>
<dbReference type="RefSeq" id="WP_263123368.1">
    <property type="nucleotide sequence ID" value="NZ_CP106753.1"/>
</dbReference>
<gene>
    <name evidence="12" type="ORF">N8I74_12140</name>
</gene>